<evidence type="ECO:0000313" key="2">
    <source>
        <dbReference type="Proteomes" id="UP000003244"/>
    </source>
</evidence>
<dbReference type="GeneID" id="84801286"/>
<proteinExistence type="predicted"/>
<dbReference type="Gene3D" id="2.30.110.10">
    <property type="entry name" value="Electron Transport, Fmn-binding Protein, Chain A"/>
    <property type="match status" value="1"/>
</dbReference>
<dbReference type="AlphaFoldDB" id="E0E4R6"/>
<protein>
    <submittedName>
        <fullName evidence="1">5-nitroimidazole antibiotic resistance protein NimB</fullName>
    </submittedName>
</protein>
<dbReference type="InterPro" id="IPR012349">
    <property type="entry name" value="Split_barrel_FMN-bd"/>
</dbReference>
<evidence type="ECO:0000313" key="1">
    <source>
        <dbReference type="EMBL" id="EFM64135.1"/>
    </source>
</evidence>
<comment type="caution">
    <text evidence="1">The sequence shown here is derived from an EMBL/GenBank/DDBJ whole genome shotgun (WGS) entry which is preliminary data.</text>
</comment>
<name>E0E4R6_9FIRM</name>
<dbReference type="PANTHER" id="PTHR34071">
    <property type="entry name" value="5-NITROIMIDAZOLE ANTIBIOTICS RESISTANCE PROTEIN, NIMA-FAMILY-RELATED PROTEIN-RELATED"/>
    <property type="match status" value="1"/>
</dbReference>
<dbReference type="PANTHER" id="PTHR34071:SF2">
    <property type="entry name" value="FLAVIN-NUCLEOTIDE-BINDING PROTEIN"/>
    <property type="match status" value="1"/>
</dbReference>
<dbReference type="EMBL" id="ADGQ01000070">
    <property type="protein sequence ID" value="EFM64135.1"/>
    <property type="molecule type" value="Genomic_DNA"/>
</dbReference>
<dbReference type="OrthoDB" id="9794935at2"/>
<dbReference type="STRING" id="596315.HMPREF0634_0049"/>
<keyword evidence="2" id="KW-1185">Reference proteome</keyword>
<dbReference type="SUPFAM" id="SSF50475">
    <property type="entry name" value="FMN-binding split barrel"/>
    <property type="match status" value="1"/>
</dbReference>
<gene>
    <name evidence="1" type="primary">nimB</name>
    <name evidence="1" type="ORF">HMPREF0634_0049</name>
</gene>
<dbReference type="eggNOG" id="COG3467">
    <property type="taxonomic scope" value="Bacteria"/>
</dbReference>
<accession>E0E4R6</accession>
<organism evidence="1 2">
    <name type="scientific">Peptostreptococcus stomatis DSM 17678</name>
    <dbReference type="NCBI Taxonomy" id="596315"/>
    <lineage>
        <taxon>Bacteria</taxon>
        <taxon>Bacillati</taxon>
        <taxon>Bacillota</taxon>
        <taxon>Clostridia</taxon>
        <taxon>Peptostreptococcales</taxon>
        <taxon>Peptostreptococcaceae</taxon>
        <taxon>Peptostreptococcus</taxon>
    </lineage>
</organism>
<reference evidence="1 2" key="1">
    <citation type="submission" date="2010-08" db="EMBL/GenBank/DDBJ databases">
        <authorList>
            <person name="Harkins D.M."/>
            <person name="Madupu R."/>
            <person name="Durkin A.S."/>
            <person name="Torralba M."/>
            <person name="Methe B."/>
            <person name="Sutton G.G."/>
            <person name="Nelson K.E."/>
        </authorList>
    </citation>
    <scope>NUCLEOTIDE SEQUENCE [LARGE SCALE GENOMIC DNA]</scope>
    <source>
        <strain evidence="1 2">DSM 17678</strain>
    </source>
</reference>
<dbReference type="InterPro" id="IPR024747">
    <property type="entry name" value="Pyridox_Oxase-rel"/>
</dbReference>
<dbReference type="Proteomes" id="UP000003244">
    <property type="component" value="Unassembled WGS sequence"/>
</dbReference>
<dbReference type="RefSeq" id="WP_007790841.1">
    <property type="nucleotide sequence ID" value="NZ_ADGQ01000070.1"/>
</dbReference>
<dbReference type="Pfam" id="PF12900">
    <property type="entry name" value="Pyridox_ox_2"/>
    <property type="match status" value="1"/>
</dbReference>
<sequence>MFRPVRRKNREISIEAAKDLLRTSRRGVLAVNGDNGYPYALPINYTYDEASNIIIFHGARAGHKLDSIKACDKVCFTVYGNETIKEEAWAPYVQSTIVYGRCHLVDDQERAMDILRDLAKKYYPSEDIIDEEIAKAGKAVQMFQIEIEYISGKEIQEK</sequence>